<dbReference type="SUPFAM" id="SSF144232">
    <property type="entry name" value="HIT/MYND zinc finger-like"/>
    <property type="match status" value="1"/>
</dbReference>
<keyword evidence="1" id="KW-0479">Metal-binding</keyword>
<reference evidence="6 7" key="1">
    <citation type="journal article" date="2015" name="Fungal Genet. Biol.">
        <title>Evolution of novel wood decay mechanisms in Agaricales revealed by the genome sequences of Fistulina hepatica and Cylindrobasidium torrendii.</title>
        <authorList>
            <person name="Floudas D."/>
            <person name="Held B.W."/>
            <person name="Riley R."/>
            <person name="Nagy L.G."/>
            <person name="Koehler G."/>
            <person name="Ransdell A.S."/>
            <person name="Younus H."/>
            <person name="Chow J."/>
            <person name="Chiniquy J."/>
            <person name="Lipzen A."/>
            <person name="Tritt A."/>
            <person name="Sun H."/>
            <person name="Haridas S."/>
            <person name="LaButti K."/>
            <person name="Ohm R.A."/>
            <person name="Kues U."/>
            <person name="Blanchette R.A."/>
            <person name="Grigoriev I.V."/>
            <person name="Minto R.E."/>
            <person name="Hibbett D.S."/>
        </authorList>
    </citation>
    <scope>NUCLEOTIDE SEQUENCE [LARGE SCALE GENOMIC DNA]</scope>
    <source>
        <strain evidence="6 7">FP15055 ss-10</strain>
    </source>
</reference>
<dbReference type="GO" id="GO:0008270">
    <property type="term" value="F:zinc ion binding"/>
    <property type="evidence" value="ECO:0007669"/>
    <property type="project" value="UniProtKB-KW"/>
</dbReference>
<evidence type="ECO:0000256" key="2">
    <source>
        <dbReference type="ARBA" id="ARBA00022771"/>
    </source>
</evidence>
<name>A0A0D7ARN6_9AGAR</name>
<gene>
    <name evidence="6" type="ORF">CYLTODRAFT_460550</name>
</gene>
<dbReference type="Gene3D" id="6.10.140.2220">
    <property type="match status" value="1"/>
</dbReference>
<evidence type="ECO:0000256" key="4">
    <source>
        <dbReference type="PROSITE-ProRule" id="PRU00134"/>
    </source>
</evidence>
<keyword evidence="2 4" id="KW-0863">Zinc-finger</keyword>
<accession>A0A0D7ARN6</accession>
<keyword evidence="7" id="KW-1185">Reference proteome</keyword>
<dbReference type="InterPro" id="IPR002893">
    <property type="entry name" value="Znf_MYND"/>
</dbReference>
<evidence type="ECO:0000259" key="5">
    <source>
        <dbReference type="PROSITE" id="PS50865"/>
    </source>
</evidence>
<dbReference type="Pfam" id="PF01753">
    <property type="entry name" value="zf-MYND"/>
    <property type="match status" value="1"/>
</dbReference>
<feature type="domain" description="MYND-type" evidence="5">
    <location>
        <begin position="144"/>
        <end position="187"/>
    </location>
</feature>
<dbReference type="PROSITE" id="PS50865">
    <property type="entry name" value="ZF_MYND_2"/>
    <property type="match status" value="1"/>
</dbReference>
<dbReference type="OrthoDB" id="432970at2759"/>
<evidence type="ECO:0000256" key="3">
    <source>
        <dbReference type="ARBA" id="ARBA00022833"/>
    </source>
</evidence>
<dbReference type="AlphaFoldDB" id="A0A0D7ARN6"/>
<organism evidence="6 7">
    <name type="scientific">Cylindrobasidium torrendii FP15055 ss-10</name>
    <dbReference type="NCBI Taxonomy" id="1314674"/>
    <lineage>
        <taxon>Eukaryota</taxon>
        <taxon>Fungi</taxon>
        <taxon>Dikarya</taxon>
        <taxon>Basidiomycota</taxon>
        <taxon>Agaricomycotina</taxon>
        <taxon>Agaricomycetes</taxon>
        <taxon>Agaricomycetidae</taxon>
        <taxon>Agaricales</taxon>
        <taxon>Marasmiineae</taxon>
        <taxon>Physalacriaceae</taxon>
        <taxon>Cylindrobasidium</taxon>
    </lineage>
</organism>
<evidence type="ECO:0000313" key="7">
    <source>
        <dbReference type="Proteomes" id="UP000054007"/>
    </source>
</evidence>
<evidence type="ECO:0000313" key="6">
    <source>
        <dbReference type="EMBL" id="KIY60670.1"/>
    </source>
</evidence>
<evidence type="ECO:0000256" key="1">
    <source>
        <dbReference type="ARBA" id="ARBA00022723"/>
    </source>
</evidence>
<dbReference type="EMBL" id="KN881379">
    <property type="protein sequence ID" value="KIY60670.1"/>
    <property type="molecule type" value="Genomic_DNA"/>
</dbReference>
<sequence length="272" mass="31064">MSEGGHMARETTDRFEILVNLLYEVTLTFGREEDTTLLLSWCGHDLNVVRFASRVLSTDAYKNLGVSHTGMLAYIGEIFWEFAVAARKDFSDEERKSISPLIKAPPAEILDIFIDEPSIDDLRKQACARLINAALSKSCAAPGCKETTTTQDRRFQACGQCHIALYCSKQCQVAAWKHFEIPHRPICHSLKAINQKLEVDWMKIGTAARQDALWKRADRLTLQECRNIVVWTGKALMWESYSRRVPEMDAQALHNFRQHCKDWAKGFLKIDI</sequence>
<protein>
    <recommendedName>
        <fullName evidence="5">MYND-type domain-containing protein</fullName>
    </recommendedName>
</protein>
<proteinExistence type="predicted"/>
<keyword evidence="3" id="KW-0862">Zinc</keyword>
<dbReference type="Proteomes" id="UP000054007">
    <property type="component" value="Unassembled WGS sequence"/>
</dbReference>